<dbReference type="GO" id="GO:0031969">
    <property type="term" value="C:chloroplast membrane"/>
    <property type="evidence" value="ECO:0007669"/>
    <property type="project" value="UniProtKB-SubCell"/>
</dbReference>
<feature type="transmembrane region" description="Helical" evidence="8">
    <location>
        <begin position="155"/>
        <end position="174"/>
    </location>
</feature>
<evidence type="ECO:0000256" key="7">
    <source>
        <dbReference type="SAM" id="MobiDB-lite"/>
    </source>
</evidence>
<keyword evidence="3" id="KW-0808">Transferase</keyword>
<feature type="transmembrane region" description="Helical" evidence="8">
    <location>
        <begin position="254"/>
        <end position="276"/>
    </location>
</feature>
<evidence type="ECO:0000313" key="9">
    <source>
        <dbReference type="EMBL" id="CAH1419437.1"/>
    </source>
</evidence>
<accession>A0AAU9LYK9</accession>
<dbReference type="EMBL" id="CAKMRJ010000330">
    <property type="protein sequence ID" value="CAH1419437.1"/>
    <property type="molecule type" value="Genomic_DNA"/>
</dbReference>
<dbReference type="AlphaFoldDB" id="A0AAU9LYK9"/>
<dbReference type="GO" id="GO:0016765">
    <property type="term" value="F:transferase activity, transferring alkyl or aryl (other than methyl) groups"/>
    <property type="evidence" value="ECO:0007669"/>
    <property type="project" value="InterPro"/>
</dbReference>
<feature type="transmembrane region" description="Helical" evidence="8">
    <location>
        <begin position="288"/>
        <end position="310"/>
    </location>
</feature>
<evidence type="ECO:0000313" key="10">
    <source>
        <dbReference type="Proteomes" id="UP001157418"/>
    </source>
</evidence>
<evidence type="ECO:0000256" key="5">
    <source>
        <dbReference type="ARBA" id="ARBA00022989"/>
    </source>
</evidence>
<dbReference type="Gene3D" id="1.10.357.140">
    <property type="entry name" value="UbiA prenyltransferase"/>
    <property type="match status" value="1"/>
</dbReference>
<feature type="region of interest" description="Disordered" evidence="7">
    <location>
        <begin position="1"/>
        <end position="22"/>
    </location>
</feature>
<dbReference type="Gene3D" id="1.20.120.1780">
    <property type="entry name" value="UbiA prenyltransferase"/>
    <property type="match status" value="1"/>
</dbReference>
<evidence type="ECO:0000256" key="1">
    <source>
        <dbReference type="ARBA" id="ARBA00004508"/>
    </source>
</evidence>
<comment type="subcellular location">
    <subcellularLocation>
        <location evidence="1">Plastid</location>
        <location evidence="1">Chloroplast membrane</location>
        <topology evidence="1">Multi-pass membrane protein</topology>
    </subcellularLocation>
</comment>
<feature type="transmembrane region" description="Helical" evidence="8">
    <location>
        <begin position="204"/>
        <end position="223"/>
    </location>
</feature>
<keyword evidence="10" id="KW-1185">Reference proteome</keyword>
<feature type="transmembrane region" description="Helical" evidence="8">
    <location>
        <begin position="361"/>
        <end position="379"/>
    </location>
</feature>
<sequence>MKLMPFGSALNPSSSSSLRPPMVSTALPPCHARVEASRIDQVWKTIRLNHSIVNFRRLNHLPSKLNYPESVINYYTDFHGYQRRRTKFLANATIEYSHDSHVSDVIRSQFEGNSLGATLDVIYRYSKVYTLLGNALSIVSISLLAIQKLSDFTPLFFIGLTQAVIGGALANSYVAGLNQLSDIEIDKINKPYLPLPSGELSVNTAIQLTSLYAILGFCLGWSIKSWPLKLGLFLWYAFGTAYSVNLPLLRWKRIPALAAFCVWIVQGAIIPILFHLHAQKYILGRPLLLSKHVFFVSGIMSIYAVVAALFKDIPDVKGDKINGVNSLASQIGIKPVFWLCIGLLEMAYGVAILIGLSSTRFWIRLIMVIGHSIIGFILWRKANLVDLKNNAAIESLYMFIWKLHGVEYLLVPFLRF</sequence>
<dbReference type="InterPro" id="IPR044878">
    <property type="entry name" value="UbiA_sf"/>
</dbReference>
<evidence type="ECO:0000256" key="4">
    <source>
        <dbReference type="ARBA" id="ARBA00022692"/>
    </source>
</evidence>
<evidence type="ECO:0000256" key="6">
    <source>
        <dbReference type="ARBA" id="ARBA00023136"/>
    </source>
</evidence>
<keyword evidence="5 8" id="KW-1133">Transmembrane helix</keyword>
<gene>
    <name evidence="9" type="ORF">LVIROSA_LOCUS6966</name>
</gene>
<dbReference type="Pfam" id="PF01040">
    <property type="entry name" value="UbiA"/>
    <property type="match status" value="1"/>
</dbReference>
<organism evidence="9 10">
    <name type="scientific">Lactuca virosa</name>
    <dbReference type="NCBI Taxonomy" id="75947"/>
    <lineage>
        <taxon>Eukaryota</taxon>
        <taxon>Viridiplantae</taxon>
        <taxon>Streptophyta</taxon>
        <taxon>Embryophyta</taxon>
        <taxon>Tracheophyta</taxon>
        <taxon>Spermatophyta</taxon>
        <taxon>Magnoliopsida</taxon>
        <taxon>eudicotyledons</taxon>
        <taxon>Gunneridae</taxon>
        <taxon>Pentapetalae</taxon>
        <taxon>asterids</taxon>
        <taxon>campanulids</taxon>
        <taxon>Asterales</taxon>
        <taxon>Asteraceae</taxon>
        <taxon>Cichorioideae</taxon>
        <taxon>Cichorieae</taxon>
        <taxon>Lactucinae</taxon>
        <taxon>Lactuca</taxon>
    </lineage>
</organism>
<feature type="transmembrane region" description="Helical" evidence="8">
    <location>
        <begin position="336"/>
        <end position="354"/>
    </location>
</feature>
<feature type="transmembrane region" description="Helical" evidence="8">
    <location>
        <begin position="128"/>
        <end position="146"/>
    </location>
</feature>
<keyword evidence="4 8" id="KW-0812">Transmembrane</keyword>
<comment type="similarity">
    <text evidence="2">Belongs to the UbiA prenyltransferase family.</text>
</comment>
<reference evidence="9 10" key="1">
    <citation type="submission" date="2022-01" db="EMBL/GenBank/DDBJ databases">
        <authorList>
            <person name="Xiong W."/>
            <person name="Schranz E."/>
        </authorList>
    </citation>
    <scope>NUCLEOTIDE SEQUENCE [LARGE SCALE GENOMIC DNA]</scope>
</reference>
<dbReference type="PANTHER" id="PTHR43009:SF8">
    <property type="entry name" value="HOMOGENTISATE PHYTYLTRANSFERASE"/>
    <property type="match status" value="1"/>
</dbReference>
<dbReference type="InterPro" id="IPR000537">
    <property type="entry name" value="UbiA_prenyltransferase"/>
</dbReference>
<comment type="caution">
    <text evidence="9">The sequence shown here is derived from an EMBL/GenBank/DDBJ whole genome shotgun (WGS) entry which is preliminary data.</text>
</comment>
<evidence type="ECO:0000256" key="2">
    <source>
        <dbReference type="ARBA" id="ARBA00005985"/>
    </source>
</evidence>
<feature type="transmembrane region" description="Helical" evidence="8">
    <location>
        <begin position="230"/>
        <end position="248"/>
    </location>
</feature>
<evidence type="ECO:0000256" key="3">
    <source>
        <dbReference type="ARBA" id="ARBA00022679"/>
    </source>
</evidence>
<dbReference type="PANTHER" id="PTHR43009">
    <property type="entry name" value="HOMOGENTISATE SOLANESYLTRANSFERASE, CHLOROPLASTIC"/>
    <property type="match status" value="1"/>
</dbReference>
<protein>
    <submittedName>
        <fullName evidence="9">Uncharacterized protein</fullName>
    </submittedName>
</protein>
<evidence type="ECO:0000256" key="8">
    <source>
        <dbReference type="SAM" id="Phobius"/>
    </source>
</evidence>
<proteinExistence type="inferred from homology"/>
<keyword evidence="6 8" id="KW-0472">Membrane</keyword>
<name>A0AAU9LYK9_9ASTR</name>
<dbReference type="Proteomes" id="UP001157418">
    <property type="component" value="Unassembled WGS sequence"/>
</dbReference>